<sequence>MPRNILLFMTDQQRTDYVGYAADSCVSTPNIDWIAQHAHFTCCNTTNPICSPARTSLITGRYPRQIGTLTMAGDLFPQIPTFMQALQGAGYKTYGIGKFHYNQTYPWSTPRGCGMDPVAGEQDEKSYGYDFIWETAGKQQVVSNYCFYGDYLAKKGMLEQVRDFFSQSGGKNGDVANHNYDKALPWPFDEEDYIDVVTGRVAREQLRAHPAELPFYMMVSFSGPHKPYDAPQRYLDMFPLEREDDFILPEGQIISDEDKESLYRQRRSAKAMIRLIDDQIGETLDVLRERGMLDDTLIVFTSDHGDMLGDHFMIQKGVPWKQSVGIPLAVRLPGAAPVGENTAPVEISDIAATVLDYAGLNAQRVLSRSWPAYNDIIPSRSLLPVLRGEQERVRDFCFSESDFTEERIDGVSITSTPYWRGADGCRSNAWQTIITENSKYIKYLGYKLDEMPYEEFYDLKRDPQERENRIADETYREQIEQARRRLSYMVDHYPPAQKTWTTACAANRQTAKD</sequence>
<dbReference type="Proteomes" id="UP000620147">
    <property type="component" value="Unassembled WGS sequence"/>
</dbReference>
<evidence type="ECO:0000256" key="1">
    <source>
        <dbReference type="ARBA" id="ARBA00008779"/>
    </source>
</evidence>
<accession>A0ABQ1E1T1</accession>
<keyword evidence="3" id="KW-0378">Hydrolase</keyword>
<evidence type="ECO:0000256" key="2">
    <source>
        <dbReference type="ARBA" id="ARBA00022723"/>
    </source>
</evidence>
<dbReference type="EMBL" id="BLYJ01000027">
    <property type="protein sequence ID" value="GFO88848.1"/>
    <property type="molecule type" value="Genomic_DNA"/>
</dbReference>
<reference evidence="5 6" key="1">
    <citation type="submission" date="2020-06" db="EMBL/GenBank/DDBJ databases">
        <title>Characterization of fructooligosaccharide metabolism and fructooligosaccharide-degrading enzymes in human commensal butyrate producers.</title>
        <authorList>
            <person name="Tanno H."/>
            <person name="Fujii T."/>
            <person name="Hirano K."/>
            <person name="Maeno S."/>
            <person name="Tonozuka T."/>
            <person name="Sakamoto M."/>
            <person name="Ohkuma M."/>
            <person name="Tochio T."/>
            <person name="Endo A."/>
        </authorList>
    </citation>
    <scope>NUCLEOTIDE SEQUENCE [LARGE SCALE GENOMIC DNA]</scope>
    <source>
        <strain evidence="5 6">JCM 31056</strain>
    </source>
</reference>
<evidence type="ECO:0000313" key="5">
    <source>
        <dbReference type="EMBL" id="GFO88848.1"/>
    </source>
</evidence>
<feature type="domain" description="Sulfatase N-terminal" evidence="4">
    <location>
        <begin position="3"/>
        <end position="359"/>
    </location>
</feature>
<gene>
    <name evidence="5" type="ORF">BUFA31_20120</name>
</gene>
<evidence type="ECO:0000259" key="4">
    <source>
        <dbReference type="Pfam" id="PF00884"/>
    </source>
</evidence>
<keyword evidence="6" id="KW-1185">Reference proteome</keyword>
<dbReference type="Gene3D" id="3.40.720.10">
    <property type="entry name" value="Alkaline Phosphatase, subunit A"/>
    <property type="match status" value="1"/>
</dbReference>
<protein>
    <submittedName>
        <fullName evidence="5">Arylsulfatase</fullName>
    </submittedName>
</protein>
<dbReference type="SUPFAM" id="SSF53649">
    <property type="entry name" value="Alkaline phosphatase-like"/>
    <property type="match status" value="1"/>
</dbReference>
<name>A0ABQ1E1T1_9FIRM</name>
<evidence type="ECO:0000313" key="6">
    <source>
        <dbReference type="Proteomes" id="UP000620147"/>
    </source>
</evidence>
<dbReference type="InterPro" id="IPR017850">
    <property type="entry name" value="Alkaline_phosphatase_core_sf"/>
</dbReference>
<comment type="caution">
    <text evidence="5">The sequence shown here is derived from an EMBL/GenBank/DDBJ whole genome shotgun (WGS) entry which is preliminary data.</text>
</comment>
<dbReference type="PANTHER" id="PTHR45953:SF1">
    <property type="entry name" value="IDURONATE 2-SULFATASE"/>
    <property type="match status" value="1"/>
</dbReference>
<dbReference type="RefSeq" id="WP_188885959.1">
    <property type="nucleotide sequence ID" value="NZ_BLYJ01000027.1"/>
</dbReference>
<organism evidence="5 6">
    <name type="scientific">Butyricicoccus faecihominis</name>
    <dbReference type="NCBI Taxonomy" id="1712515"/>
    <lineage>
        <taxon>Bacteria</taxon>
        <taxon>Bacillati</taxon>
        <taxon>Bacillota</taxon>
        <taxon>Clostridia</taxon>
        <taxon>Eubacteriales</taxon>
        <taxon>Butyricicoccaceae</taxon>
        <taxon>Butyricicoccus</taxon>
    </lineage>
</organism>
<keyword evidence="2" id="KW-0479">Metal-binding</keyword>
<comment type="similarity">
    <text evidence="1">Belongs to the sulfatase family.</text>
</comment>
<dbReference type="InterPro" id="IPR024607">
    <property type="entry name" value="Sulfatase_CS"/>
</dbReference>
<proteinExistence type="inferred from homology"/>
<dbReference type="PROSITE" id="PS00523">
    <property type="entry name" value="SULFATASE_1"/>
    <property type="match status" value="1"/>
</dbReference>
<evidence type="ECO:0000256" key="3">
    <source>
        <dbReference type="ARBA" id="ARBA00022801"/>
    </source>
</evidence>
<dbReference type="PROSITE" id="PS00149">
    <property type="entry name" value="SULFATASE_2"/>
    <property type="match status" value="1"/>
</dbReference>
<dbReference type="PANTHER" id="PTHR45953">
    <property type="entry name" value="IDURONATE 2-SULFATASE"/>
    <property type="match status" value="1"/>
</dbReference>
<dbReference type="Pfam" id="PF00884">
    <property type="entry name" value="Sulfatase"/>
    <property type="match status" value="1"/>
</dbReference>
<dbReference type="InterPro" id="IPR000917">
    <property type="entry name" value="Sulfatase_N"/>
</dbReference>